<dbReference type="GO" id="GO:0000271">
    <property type="term" value="P:polysaccharide biosynthetic process"/>
    <property type="evidence" value="ECO:0007669"/>
    <property type="project" value="TreeGrafter"/>
</dbReference>
<keyword evidence="4" id="KW-0663">Pyridoxal phosphate</keyword>
<evidence type="ECO:0000256" key="3">
    <source>
        <dbReference type="ARBA" id="ARBA00022679"/>
    </source>
</evidence>
<comment type="cofactor">
    <cofactor evidence="1">
        <name>pyridoxal 5'-phosphate</name>
        <dbReference type="ChEBI" id="CHEBI:597326"/>
    </cofactor>
</comment>
<dbReference type="CDD" id="cd00616">
    <property type="entry name" value="AHBA_syn"/>
    <property type="match status" value="1"/>
</dbReference>
<dbReference type="PANTHER" id="PTHR30244:SF34">
    <property type="entry name" value="DTDP-4-AMINO-4,6-DIDEOXYGALACTOSE TRANSAMINASE"/>
    <property type="match status" value="1"/>
</dbReference>
<dbReference type="Gene3D" id="3.90.1150.10">
    <property type="entry name" value="Aspartate Aminotransferase, domain 1"/>
    <property type="match status" value="1"/>
</dbReference>
<dbReference type="InterPro" id="IPR000653">
    <property type="entry name" value="DegT/StrS_aminotransferase"/>
</dbReference>
<evidence type="ECO:0000256" key="5">
    <source>
        <dbReference type="ARBA" id="ARBA00037999"/>
    </source>
</evidence>
<evidence type="ECO:0000313" key="6">
    <source>
        <dbReference type="EMBL" id="CEG13862.1"/>
    </source>
</evidence>
<comment type="similarity">
    <text evidence="5">Belongs to the DegT/DnrJ/EryC1 family.</text>
</comment>
<dbReference type="SUPFAM" id="SSF53383">
    <property type="entry name" value="PLP-dependent transferases"/>
    <property type="match status" value="1"/>
</dbReference>
<dbReference type="PANTHER" id="PTHR30244">
    <property type="entry name" value="TRANSAMINASE"/>
    <property type="match status" value="1"/>
</dbReference>
<gene>
    <name evidence="6" type="ORF">MSIBF_A610004</name>
</gene>
<dbReference type="InterPro" id="IPR015421">
    <property type="entry name" value="PyrdxlP-dep_Trfase_major"/>
</dbReference>
<evidence type="ECO:0008006" key="7">
    <source>
        <dbReference type="Google" id="ProtNLM"/>
    </source>
</evidence>
<dbReference type="InterPro" id="IPR015424">
    <property type="entry name" value="PyrdxlP-dep_Trfase"/>
</dbReference>
<evidence type="ECO:0000256" key="1">
    <source>
        <dbReference type="ARBA" id="ARBA00001933"/>
    </source>
</evidence>
<name>A0A098ED04_9ZZZZ</name>
<dbReference type="Gene3D" id="3.40.640.10">
    <property type="entry name" value="Type I PLP-dependent aspartate aminotransferase-like (Major domain)"/>
    <property type="match status" value="1"/>
</dbReference>
<dbReference type="GO" id="GO:0030170">
    <property type="term" value="F:pyridoxal phosphate binding"/>
    <property type="evidence" value="ECO:0007669"/>
    <property type="project" value="TreeGrafter"/>
</dbReference>
<protein>
    <recommendedName>
        <fullName evidence="7">Aminotransferase DegT</fullName>
    </recommendedName>
</protein>
<accession>A0A098ED04</accession>
<evidence type="ECO:0000256" key="4">
    <source>
        <dbReference type="ARBA" id="ARBA00022898"/>
    </source>
</evidence>
<dbReference type="AlphaFoldDB" id="A0A098ED04"/>
<evidence type="ECO:0000256" key="2">
    <source>
        <dbReference type="ARBA" id="ARBA00022576"/>
    </source>
</evidence>
<proteinExistence type="inferred from homology"/>
<organism evidence="6">
    <name type="scientific">groundwater metagenome</name>
    <dbReference type="NCBI Taxonomy" id="717931"/>
    <lineage>
        <taxon>unclassified sequences</taxon>
        <taxon>metagenomes</taxon>
        <taxon>ecological metagenomes</taxon>
    </lineage>
</organism>
<dbReference type="InterPro" id="IPR015422">
    <property type="entry name" value="PyrdxlP-dep_Trfase_small"/>
</dbReference>
<dbReference type="FunFam" id="3.40.640.10:FF:000090">
    <property type="entry name" value="Pyridoxal phosphate-dependent aminotransferase"/>
    <property type="match status" value="1"/>
</dbReference>
<dbReference type="GO" id="GO:0008483">
    <property type="term" value="F:transaminase activity"/>
    <property type="evidence" value="ECO:0007669"/>
    <property type="project" value="UniProtKB-KW"/>
</dbReference>
<dbReference type="EMBL" id="CCXY01000426">
    <property type="protein sequence ID" value="CEG13862.1"/>
    <property type="molecule type" value="Genomic_DNA"/>
</dbReference>
<dbReference type="Pfam" id="PF01041">
    <property type="entry name" value="DegT_DnrJ_EryC1"/>
    <property type="match status" value="1"/>
</dbReference>
<reference evidence="6" key="1">
    <citation type="submission" date="2014-09" db="EMBL/GenBank/DDBJ databases">
        <authorList>
            <person name="Probst J Alexander"/>
        </authorList>
    </citation>
    <scope>NUCLEOTIDE SEQUENCE</scope>
</reference>
<keyword evidence="2" id="KW-0032">Aminotransferase</keyword>
<keyword evidence="3" id="KW-0808">Transferase</keyword>
<sequence length="360" mass="41243">MIPIAEPYIGEEELNNVIEAVKSRWISSKGKFITEFEESFAKYCGVSYSVAVSNGTVALHLALEALGIKKRDEVIVPTLTFIATANAVRYCNAKPVFVDSHPDYWCINPKKIEEKITDKTKAIIPVHLYGHPCDMDWIKDIAQNHNLYVIEDAAEAHGAEYNGKKVGSFGDISCFSFYGNKIITTGEGGMCLTNNEELAEKMRILRDHGMNPNKRYWYDVIGFNYRMTNLQAAVGVAQTEKLDKFIEKKREIAKIYNSGLKDIDGITLPPEMKWAKNVYWMYSILIEDKFRINRGELMKKLKKNEIETRPFFYPIHEMPPYKNNETFLVAEKLSKEGINLPSSLKLKIEDMKEITKKIKE</sequence>
<dbReference type="PIRSF" id="PIRSF000390">
    <property type="entry name" value="PLP_StrS"/>
    <property type="match status" value="1"/>
</dbReference>